<feature type="compositionally biased region" description="Basic and acidic residues" evidence="1">
    <location>
        <begin position="194"/>
        <end position="212"/>
    </location>
</feature>
<dbReference type="AlphaFoldDB" id="A0A328VC22"/>
<sequence length="212" mass="23264">MPLREHDARFAIGLDLLFVDDDRQQVALIRRQDEGQLAMLGEKLRWGEPAATGILRALREELGIERTDWHLHGAGLRSCRLGGLFGLDRPARDPRFLGATSLAARAQVLSLLFLIEADLPQLVRIARPGPTSSVLGLEVLPVAALEQQALFLDHAALIQQVLAAERAGHLPLLPVGSAWPLRRADPEPASDPESPPRRDRSPQQGDSHEHPS</sequence>
<proteinExistence type="predicted"/>
<dbReference type="EMBL" id="MCIF01000002">
    <property type="protein sequence ID" value="RAQ94311.1"/>
    <property type="molecule type" value="Genomic_DNA"/>
</dbReference>
<dbReference type="Pfam" id="PF00293">
    <property type="entry name" value="NUDIX"/>
    <property type="match status" value="1"/>
</dbReference>
<gene>
    <name evidence="3" type="ORF">A4R35_02125</name>
</gene>
<dbReference type="SUPFAM" id="SSF55811">
    <property type="entry name" value="Nudix"/>
    <property type="match status" value="1"/>
</dbReference>
<dbReference type="InterPro" id="IPR000086">
    <property type="entry name" value="NUDIX_hydrolase_dom"/>
</dbReference>
<comment type="caution">
    <text evidence="3">The sequence shown here is derived from an EMBL/GenBank/DDBJ whole genome shotgun (WGS) entry which is preliminary data.</text>
</comment>
<keyword evidence="4" id="KW-1185">Reference proteome</keyword>
<organism evidence="3 4">
    <name type="scientific">Thermogemmatispora tikiterensis</name>
    <dbReference type="NCBI Taxonomy" id="1825093"/>
    <lineage>
        <taxon>Bacteria</taxon>
        <taxon>Bacillati</taxon>
        <taxon>Chloroflexota</taxon>
        <taxon>Ktedonobacteria</taxon>
        <taxon>Thermogemmatisporales</taxon>
        <taxon>Thermogemmatisporaceae</taxon>
        <taxon>Thermogemmatispora</taxon>
    </lineage>
</organism>
<evidence type="ECO:0000259" key="2">
    <source>
        <dbReference type="Pfam" id="PF00293"/>
    </source>
</evidence>
<feature type="domain" description="Nudix hydrolase" evidence="2">
    <location>
        <begin position="18"/>
        <end position="73"/>
    </location>
</feature>
<accession>A0A328VC22</accession>
<feature type="region of interest" description="Disordered" evidence="1">
    <location>
        <begin position="179"/>
        <end position="212"/>
    </location>
</feature>
<name>A0A328VC22_9CHLR</name>
<protein>
    <recommendedName>
        <fullName evidence="2">Nudix hydrolase domain-containing protein</fullName>
    </recommendedName>
</protein>
<dbReference type="Proteomes" id="UP000248706">
    <property type="component" value="Unassembled WGS sequence"/>
</dbReference>
<dbReference type="OrthoDB" id="156195at2"/>
<dbReference type="Gene3D" id="3.90.79.10">
    <property type="entry name" value="Nucleoside Triphosphate Pyrophosphohydrolase"/>
    <property type="match status" value="1"/>
</dbReference>
<dbReference type="RefSeq" id="WP_146747089.1">
    <property type="nucleotide sequence ID" value="NZ_MCIF01000002.1"/>
</dbReference>
<dbReference type="InterPro" id="IPR015797">
    <property type="entry name" value="NUDIX_hydrolase-like_dom_sf"/>
</dbReference>
<evidence type="ECO:0000313" key="4">
    <source>
        <dbReference type="Proteomes" id="UP000248706"/>
    </source>
</evidence>
<evidence type="ECO:0000256" key="1">
    <source>
        <dbReference type="SAM" id="MobiDB-lite"/>
    </source>
</evidence>
<evidence type="ECO:0000313" key="3">
    <source>
        <dbReference type="EMBL" id="RAQ94311.1"/>
    </source>
</evidence>
<reference evidence="3 4" key="1">
    <citation type="submission" date="2016-08" db="EMBL/GenBank/DDBJ databases">
        <title>Analysis of Carbohydrate Active Enzymes in Thermogemmatispora T81 Reveals Carbohydrate Degradation Ability.</title>
        <authorList>
            <person name="Tomazini A."/>
            <person name="Lal S."/>
            <person name="Stott M."/>
            <person name="Henrissat B."/>
            <person name="Polikarpov I."/>
            <person name="Sparling R."/>
            <person name="Levin D.B."/>
        </authorList>
    </citation>
    <scope>NUCLEOTIDE SEQUENCE [LARGE SCALE GENOMIC DNA]</scope>
    <source>
        <strain evidence="3 4">T81</strain>
    </source>
</reference>